<keyword evidence="5" id="KW-1185">Reference proteome</keyword>
<evidence type="ECO:0000256" key="1">
    <source>
        <dbReference type="ARBA" id="ARBA00010211"/>
    </source>
</evidence>
<gene>
    <name evidence="4" type="ORF">M3202_12040</name>
</gene>
<dbReference type="Proteomes" id="UP001139179">
    <property type="component" value="Unassembled WGS sequence"/>
</dbReference>
<sequence>MITVTFYKDEKLALGVKTDKGIFDVEAAANGQAPTTVAELIAQGEAGKRALQDLVETNQGTDALFLEEDGLTFGPSVPAPQKIICVGLNYKRHADECNMPYPKEPIIFSKFANTLTAHNADVKLPTKGKEFDYEAELVIVIGKEAKNVAKEDALSYVYGYTNGNDLSVRDLQFVSSQWLLGKTTDDFCPIGPYLVSDEHIDNPDHLSITLKRNGELRQNSNTSDLIFSCSEIISYISEHMTLVPGDIILTGTPEGVIMGDPEGQRDWLKPGDELQVEIENLGTLTTYIK</sequence>
<name>A0A9X2DRH4_9BACI</name>
<protein>
    <submittedName>
        <fullName evidence="4">Fumarylacetoacetate hydrolase family protein</fullName>
    </submittedName>
</protein>
<dbReference type="InterPro" id="IPR011234">
    <property type="entry name" value="Fumarylacetoacetase-like_C"/>
</dbReference>
<comment type="caution">
    <text evidence="4">The sequence shown here is derived from an EMBL/GenBank/DDBJ whole genome shotgun (WGS) entry which is preliminary data.</text>
</comment>
<dbReference type="EMBL" id="JAMBOL010000010">
    <property type="protein sequence ID" value="MCM3714810.1"/>
    <property type="molecule type" value="Genomic_DNA"/>
</dbReference>
<dbReference type="GO" id="GO:0019752">
    <property type="term" value="P:carboxylic acid metabolic process"/>
    <property type="evidence" value="ECO:0007669"/>
    <property type="project" value="UniProtKB-ARBA"/>
</dbReference>
<evidence type="ECO:0000259" key="3">
    <source>
        <dbReference type="Pfam" id="PF01557"/>
    </source>
</evidence>
<evidence type="ECO:0000313" key="5">
    <source>
        <dbReference type="Proteomes" id="UP001139179"/>
    </source>
</evidence>
<reference evidence="4" key="1">
    <citation type="submission" date="2022-05" db="EMBL/GenBank/DDBJ databases">
        <title>Comparative Genomics of Spacecraft Associated Microbes.</title>
        <authorList>
            <person name="Tran M.T."/>
            <person name="Wright A."/>
            <person name="Seuylemezian A."/>
            <person name="Eisen J."/>
            <person name="Coil D."/>
        </authorList>
    </citation>
    <scope>NUCLEOTIDE SEQUENCE</scope>
    <source>
        <strain evidence="4">214.1.1</strain>
    </source>
</reference>
<evidence type="ECO:0000256" key="2">
    <source>
        <dbReference type="ARBA" id="ARBA00022723"/>
    </source>
</evidence>
<dbReference type="AlphaFoldDB" id="A0A9X2DRH4"/>
<dbReference type="RefSeq" id="WP_251223580.1">
    <property type="nucleotide sequence ID" value="NZ_JAMBOL010000010.1"/>
</dbReference>
<proteinExistence type="inferred from homology"/>
<dbReference type="Pfam" id="PF01557">
    <property type="entry name" value="FAA_hydrolase"/>
    <property type="match status" value="1"/>
</dbReference>
<dbReference type="Gene3D" id="3.90.850.10">
    <property type="entry name" value="Fumarylacetoacetase-like, C-terminal domain"/>
    <property type="match status" value="1"/>
</dbReference>
<dbReference type="FunFam" id="3.90.850.10:FF:000002">
    <property type="entry name" value="2-hydroxyhepta-2,4-diene-1,7-dioate isomerase"/>
    <property type="match status" value="1"/>
</dbReference>
<comment type="similarity">
    <text evidence="1">Belongs to the FAH family.</text>
</comment>
<dbReference type="InterPro" id="IPR051121">
    <property type="entry name" value="FAH"/>
</dbReference>
<evidence type="ECO:0000313" key="4">
    <source>
        <dbReference type="EMBL" id="MCM3714810.1"/>
    </source>
</evidence>
<accession>A0A9X2DRH4</accession>
<dbReference type="PANTHER" id="PTHR42796:SF4">
    <property type="entry name" value="FUMARYLACETOACETATE HYDROLASE DOMAIN-CONTAINING PROTEIN 2A"/>
    <property type="match status" value="1"/>
</dbReference>
<dbReference type="GO" id="GO:0016853">
    <property type="term" value="F:isomerase activity"/>
    <property type="evidence" value="ECO:0007669"/>
    <property type="project" value="UniProtKB-ARBA"/>
</dbReference>
<organism evidence="4 5">
    <name type="scientific">Halalkalibacter oceani</name>
    <dbReference type="NCBI Taxonomy" id="1653776"/>
    <lineage>
        <taxon>Bacteria</taxon>
        <taxon>Bacillati</taxon>
        <taxon>Bacillota</taxon>
        <taxon>Bacilli</taxon>
        <taxon>Bacillales</taxon>
        <taxon>Bacillaceae</taxon>
        <taxon>Halalkalibacter</taxon>
    </lineage>
</organism>
<dbReference type="InterPro" id="IPR036663">
    <property type="entry name" value="Fumarylacetoacetase_C_sf"/>
</dbReference>
<keyword evidence="2" id="KW-0479">Metal-binding</keyword>
<dbReference type="SUPFAM" id="SSF56529">
    <property type="entry name" value="FAH"/>
    <property type="match status" value="1"/>
</dbReference>
<feature type="domain" description="Fumarylacetoacetase-like C-terminal" evidence="3">
    <location>
        <begin position="82"/>
        <end position="287"/>
    </location>
</feature>
<dbReference type="GO" id="GO:0016787">
    <property type="term" value="F:hydrolase activity"/>
    <property type="evidence" value="ECO:0007669"/>
    <property type="project" value="UniProtKB-KW"/>
</dbReference>
<dbReference type="PANTHER" id="PTHR42796">
    <property type="entry name" value="FUMARYLACETOACETATE HYDROLASE DOMAIN-CONTAINING PROTEIN 2A-RELATED"/>
    <property type="match status" value="1"/>
</dbReference>
<keyword evidence="4" id="KW-0378">Hydrolase</keyword>
<dbReference type="GO" id="GO:0046872">
    <property type="term" value="F:metal ion binding"/>
    <property type="evidence" value="ECO:0007669"/>
    <property type="project" value="UniProtKB-KW"/>
</dbReference>